<gene>
    <name evidence="1" type="ORF">IC229_03655</name>
</gene>
<reference evidence="1" key="1">
    <citation type="submission" date="2020-09" db="EMBL/GenBank/DDBJ databases">
        <authorList>
            <person name="Kim M.K."/>
        </authorList>
    </citation>
    <scope>NUCLEOTIDE SEQUENCE</scope>
    <source>
        <strain evidence="1">BT702</strain>
    </source>
</reference>
<evidence type="ECO:0000313" key="1">
    <source>
        <dbReference type="EMBL" id="MBD2699719.1"/>
    </source>
</evidence>
<proteinExistence type="predicted"/>
<name>A0A927AMG0_9BACT</name>
<dbReference type="Pfam" id="PF14054">
    <property type="entry name" value="DUF4249"/>
    <property type="match status" value="1"/>
</dbReference>
<dbReference type="InterPro" id="IPR025345">
    <property type="entry name" value="DUF4249"/>
</dbReference>
<sequence>MKLNVLIYIALIGLIASCDSLRQEVEPKGLTQQSEKLVVSCFISPQDTVLTVLLSRSSPVLGPSNEFAYVYGATVTLSDGVKTVTLRDSTPKIGFGGSKLFYRIRASELPIVAGKTYTLKASAFGVSEVTATCTVPVPVALEQVLIDSALNTDFSDGRKNYSVRLRWRDAAGQANFYRIAGNNEYPQRFTFRPSPNAPPRDTLVLYTSSWYFDNGYLLTDLGRDGQEMISERARLASTSTFNNGVWTYTAPSGKLEAYLLNVDENYYRYHDAIERQNQVRDNPFAEPVLISSNIQGGFGCFGAYNRSTLMMRLK</sequence>
<accession>A0A927AMG0</accession>
<protein>
    <submittedName>
        <fullName evidence="1">DUF4249 domain-containing protein</fullName>
    </submittedName>
</protein>
<dbReference type="EMBL" id="JACWZY010000002">
    <property type="protein sequence ID" value="MBD2699719.1"/>
    <property type="molecule type" value="Genomic_DNA"/>
</dbReference>
<dbReference type="AlphaFoldDB" id="A0A927AMG0"/>
<keyword evidence="2" id="KW-1185">Reference proteome</keyword>
<dbReference type="Proteomes" id="UP000598820">
    <property type="component" value="Unassembled WGS sequence"/>
</dbReference>
<comment type="caution">
    <text evidence="1">The sequence shown here is derived from an EMBL/GenBank/DDBJ whole genome shotgun (WGS) entry which is preliminary data.</text>
</comment>
<organism evidence="1 2">
    <name type="scientific">Spirosoma profusum</name>
    <dbReference type="NCBI Taxonomy" id="2771354"/>
    <lineage>
        <taxon>Bacteria</taxon>
        <taxon>Pseudomonadati</taxon>
        <taxon>Bacteroidota</taxon>
        <taxon>Cytophagia</taxon>
        <taxon>Cytophagales</taxon>
        <taxon>Cytophagaceae</taxon>
        <taxon>Spirosoma</taxon>
    </lineage>
</organism>
<dbReference type="RefSeq" id="WP_190885566.1">
    <property type="nucleotide sequence ID" value="NZ_JACWZY010000002.1"/>
</dbReference>
<dbReference type="PROSITE" id="PS51257">
    <property type="entry name" value="PROKAR_LIPOPROTEIN"/>
    <property type="match status" value="1"/>
</dbReference>
<evidence type="ECO:0000313" key="2">
    <source>
        <dbReference type="Proteomes" id="UP000598820"/>
    </source>
</evidence>